<comment type="caution">
    <text evidence="3">The sequence shown here is derived from an EMBL/GenBank/DDBJ whole genome shotgun (WGS) entry which is preliminary data.</text>
</comment>
<accession>A0A3M7QR10</accession>
<evidence type="ECO:0000313" key="4">
    <source>
        <dbReference type="Proteomes" id="UP000276133"/>
    </source>
</evidence>
<protein>
    <submittedName>
        <fullName evidence="3">Uncharacterized protein</fullName>
    </submittedName>
</protein>
<evidence type="ECO:0000256" key="1">
    <source>
        <dbReference type="SAM" id="MobiDB-lite"/>
    </source>
</evidence>
<dbReference type="AlphaFoldDB" id="A0A3M7QR10"/>
<keyword evidence="2" id="KW-0472">Membrane</keyword>
<feature type="compositionally biased region" description="Basic and acidic residues" evidence="1">
    <location>
        <begin position="1"/>
        <end position="10"/>
    </location>
</feature>
<keyword evidence="2" id="KW-1133">Transmembrane helix</keyword>
<gene>
    <name evidence="3" type="ORF">BpHYR1_018837</name>
</gene>
<proteinExistence type="predicted"/>
<keyword evidence="4" id="KW-1185">Reference proteome</keyword>
<feature type="transmembrane region" description="Helical" evidence="2">
    <location>
        <begin position="93"/>
        <end position="115"/>
    </location>
</feature>
<evidence type="ECO:0000256" key="2">
    <source>
        <dbReference type="SAM" id="Phobius"/>
    </source>
</evidence>
<dbReference type="EMBL" id="REGN01005332">
    <property type="protein sequence ID" value="RNA13790.1"/>
    <property type="molecule type" value="Genomic_DNA"/>
</dbReference>
<sequence>MEVDLKKDNKSPLIQSHGNSLGSGEGDGDTESDDIDEEDDLYCLSKVKPLCSDLNFLALELELAELRDEILLPGILESVSSSSTFRFFSSQPFFSLLILSTFLTIFNLRFSLAFFESYFGTRLNSRVVYLAVKKNVRVLSKGVTSLDCTHSLVISFVPYIIWATNI</sequence>
<organism evidence="3 4">
    <name type="scientific">Brachionus plicatilis</name>
    <name type="common">Marine rotifer</name>
    <name type="synonym">Brachionus muelleri</name>
    <dbReference type="NCBI Taxonomy" id="10195"/>
    <lineage>
        <taxon>Eukaryota</taxon>
        <taxon>Metazoa</taxon>
        <taxon>Spiralia</taxon>
        <taxon>Gnathifera</taxon>
        <taxon>Rotifera</taxon>
        <taxon>Eurotatoria</taxon>
        <taxon>Monogononta</taxon>
        <taxon>Pseudotrocha</taxon>
        <taxon>Ploima</taxon>
        <taxon>Brachionidae</taxon>
        <taxon>Brachionus</taxon>
    </lineage>
</organism>
<feature type="region of interest" description="Disordered" evidence="1">
    <location>
        <begin position="1"/>
        <end position="33"/>
    </location>
</feature>
<evidence type="ECO:0000313" key="3">
    <source>
        <dbReference type="EMBL" id="RNA13790.1"/>
    </source>
</evidence>
<name>A0A3M7QR10_BRAPC</name>
<reference evidence="3 4" key="1">
    <citation type="journal article" date="2018" name="Sci. Rep.">
        <title>Genomic signatures of local adaptation to the degree of environmental predictability in rotifers.</title>
        <authorList>
            <person name="Franch-Gras L."/>
            <person name="Hahn C."/>
            <person name="Garcia-Roger E.M."/>
            <person name="Carmona M.J."/>
            <person name="Serra M."/>
            <person name="Gomez A."/>
        </authorList>
    </citation>
    <scope>NUCLEOTIDE SEQUENCE [LARGE SCALE GENOMIC DNA]</scope>
    <source>
        <strain evidence="3">HYR1</strain>
    </source>
</reference>
<dbReference type="Proteomes" id="UP000276133">
    <property type="component" value="Unassembled WGS sequence"/>
</dbReference>
<keyword evidence="2" id="KW-0812">Transmembrane</keyword>